<dbReference type="PANTHER" id="PTHR12029:SF11">
    <property type="entry name" value="METHYLTRANSFERASE TARBP1-RELATED"/>
    <property type="match status" value="1"/>
</dbReference>
<evidence type="ECO:0000256" key="6">
    <source>
        <dbReference type="ARBA" id="ARBA00093266"/>
    </source>
</evidence>
<evidence type="ECO:0000256" key="3">
    <source>
        <dbReference type="ARBA" id="ARBA00022691"/>
    </source>
</evidence>
<protein>
    <recommendedName>
        <fullName evidence="9">tRNA (guanosine(18)-2'-O)-methyltransferase TARBP1</fullName>
        <ecNumber evidence="8">2.1.1.34</ecNumber>
    </recommendedName>
    <alternativeName>
        <fullName evidence="10">TAR RNA-binding protein 1</fullName>
    </alternativeName>
</protein>
<dbReference type="GO" id="GO:0030488">
    <property type="term" value="P:tRNA methylation"/>
    <property type="evidence" value="ECO:0007669"/>
    <property type="project" value="InterPro"/>
</dbReference>
<evidence type="ECO:0000313" key="14">
    <source>
        <dbReference type="Proteomes" id="UP000325081"/>
    </source>
</evidence>
<feature type="region of interest" description="Disordered" evidence="11">
    <location>
        <begin position="270"/>
        <end position="304"/>
    </location>
</feature>
<evidence type="ECO:0000313" key="13">
    <source>
        <dbReference type="EMBL" id="GER35441.1"/>
    </source>
</evidence>
<sequence>MAGTSSASTSLKEYLKKYTTDEDTEKKNKKKQKAKPGAATRVLVVDEDPIWQKPIKPDDEEKDSADEEMPQVDEDIEVKRMRRLEQIRSKRPVGVLSEDGSGWVSISTIPSTVKSEDQNADISPPRKRRLRNDTPSPRPGQKAGHMSAGSDSSPPRKSSRRYRSPSPHVEPKVVDSDISPLRRARPDSSDLSPPRKLKNERSSSIVRAKKPVHDAVPPVLDLSPLRRRKESPTSSHHPRTGLVSGRDIKDEIDKTKKDDWLRFSALDPSVSGRDAKPVYRDKKTGKRMSKEEFLESHKKELKKDEKPKEIHLEWGKGLAQKREAEARLEEMADEKNKPFARSRDDPDLDSMLKERVRWGDPMAHLVKKKHVEPIVRDLGDGEKMKDSGFIIPQEIPSHSWLKRVIDAAPNRYGIKPGRHWDGVDRSNGYEKEMFKRMNEKRATEREAYLWSVSDMFRCHNHNHVHRRSHPPASSIPTTTVSTALPNLRRFLPPYPTAAIKIEIVHIPDSPGYWRNSSIIVHHKAHKLLNSCTTEHLESRSEMDPIVTSLRSSFRWVSPAAIPPMLDCILLSTATSPASLFSDLLKQFPSLTKDLVHERGKLGTEWDDYVAAYVAALCYLLKKFGANHINMFVWKIWIPLLKFVHTDDRELFNKVARLFLDFVTETDKWQVLEATLVPLLLRSIGLSMEILEHRSYAIRFLLPVIFKALAQSYSFKVTVSGAPHLLTRNVFFMKLWKFCKLLFSMGSVERTDAYNVLSLYLCFSAPTNEPEDVNNGGRVETFDLRADHEFWDEIKRGLVDEESLIRKQSLHILKKTLNLSNDRKSNSCVLEEVAEKKDSDSRMISKRRRWADKEARSLGVGQICQDHDSSFTGWYRWEAFVFLYEILEEYGSHLVEAAWSHQIMLWLRSLKNSVISNNEELYHNRMATAEQTFEWLTILWQRGFCHDNPQVRCHIMQSFLAFEWEHCEGCVKFVPKDFILGPLILGLNDPVHHKEFGVKEVYSSKAIGAAAAFMCQYVSYMDRRQHIAFVIDLAALSKMHSFGRAGLMCLVECISSAGCGALKHNNNGIKHIMDVDTTGVVVEPVVNYCQVQRTDLLDVLRFVIECSKQHFNPKYRHQVIKKIMSAATFMMSGADIPLNIILHFICTLPREHTDPGGSLRCVVQKWLRSPNLEIMNAINGFPRNFISYPNPVDSLFTLDDEELDAWVSEAKRWSRVLFLVVEGREHFSSILKFIEDHGADVCKEKSSLQRVGVKFLILVCSLVEELQVIRERAAIFHVSRRMNRDFVPDEVVNLSVTEESVIIDNFVTVLFSFLEKLMSFAELSCSVFWCGVVAEDMTLPGSIRGKLGGPSQRRLPSSLCTSVLEAITTIRTLGSVLRWIAQFRRDGLTNSAQTFLWNFCWKIITTPVPKSEGGAEISVAAYEACAYALKDLVCLFSSLSLDLDSNNDESFSLEAEFQDLDVFVSTFLHNINNVIDAGSLTRSRRAVLMSWKWTCLELLLSLHKYALCNRVDLRICKLYLSDTTAEQIFGDLVGRFSCVLSVDLIPPSSSSSSSLCFCSLENAGEESVLSMLRSVRYNMELFQLKGMDQSISSCGGITLEDECEGFRGNREVKMGINFAIILNCNSCNKRRVASIAALLSSVLHYSVFGNELMHEVDNAPGPLKWFVGKILEEGTKSPRTIRLAALHLCGLWLAYPTTIKYYINELKLLTFYGSVAFDEDFEAELSENLDARTEVSVLSRSLDPELTDLADMAYLEKSARNEDNLAVIASGKLFMLELLNFVVHDKDLSKELYKKNSAIHRRKVRAWQMICVLSRFIDGGIIEQVTSILHASLYRNNYPSVRQYLEIFAICIYLKFPSLVGQQLVSHLRNNDMKPQLLVYRVLEKLLPDSNSDAHASISLERRCFVDLKHYLTHNPDCAKLRSSMSGYLDAFDPLKSASPVGIFSNKVKELEFECVPTTFMERVIDFLNDTRENLRSSIARDAAVLENESIQVDGGLKCSEILNSDEHAYIQHEKQFLYDFQRKINFSKNEMQDSNVAVSTDTKTSYGSLLDNMENEDQLLDRMLHTRGTVVEKLKSDRQEIVLLASLVDRIPNLAGLARTCEIFRAAGLAIADKNTINDKQFQLISITAEKWVPILEVPVVSMKTFLEKKKQAGYALLGLEQTANSFPLHQYKFPRKSVLVLGHEKGGIPVEIIHMLDACIEIPQLGIVRSLNVHVSASIALWEYTRQQRLGQNSS</sequence>
<dbReference type="OrthoDB" id="241340at2759"/>
<evidence type="ECO:0000259" key="12">
    <source>
        <dbReference type="Pfam" id="PF00588"/>
    </source>
</evidence>
<keyword evidence="5" id="KW-0007">Acetylation</keyword>
<evidence type="ECO:0000256" key="2">
    <source>
        <dbReference type="ARBA" id="ARBA00022679"/>
    </source>
</evidence>
<keyword evidence="2 13" id="KW-0808">Transferase</keyword>
<feature type="domain" description="tRNA/rRNA methyltransferase SpoU type" evidence="12">
    <location>
        <begin position="2082"/>
        <end position="2223"/>
    </location>
</feature>
<gene>
    <name evidence="13" type="ORF">STAS_11718</name>
</gene>
<dbReference type="EC" id="2.1.1.34" evidence="8"/>
<organism evidence="13 14">
    <name type="scientific">Striga asiatica</name>
    <name type="common">Asiatic witchweed</name>
    <name type="synonym">Buchnera asiatica</name>
    <dbReference type="NCBI Taxonomy" id="4170"/>
    <lineage>
        <taxon>Eukaryota</taxon>
        <taxon>Viridiplantae</taxon>
        <taxon>Streptophyta</taxon>
        <taxon>Embryophyta</taxon>
        <taxon>Tracheophyta</taxon>
        <taxon>Spermatophyta</taxon>
        <taxon>Magnoliopsida</taxon>
        <taxon>eudicotyledons</taxon>
        <taxon>Gunneridae</taxon>
        <taxon>Pentapetalae</taxon>
        <taxon>asterids</taxon>
        <taxon>lamiids</taxon>
        <taxon>Lamiales</taxon>
        <taxon>Orobanchaceae</taxon>
        <taxon>Buchnereae</taxon>
        <taxon>Striga</taxon>
    </lineage>
</organism>
<dbReference type="Pfam" id="PF00588">
    <property type="entry name" value="SpoU_methylase"/>
    <property type="match status" value="1"/>
</dbReference>
<dbReference type="Proteomes" id="UP000325081">
    <property type="component" value="Unassembled WGS sequence"/>
</dbReference>
<name>A0A5A7PS32_STRAF</name>
<dbReference type="GO" id="GO:0141100">
    <property type="term" value="F:tRNA (guanine(18)-2'-O)-methyltransferase activity"/>
    <property type="evidence" value="ECO:0007669"/>
    <property type="project" value="UniProtKB-EC"/>
</dbReference>
<dbReference type="InterPro" id="IPR029026">
    <property type="entry name" value="tRNA_m1G_MTases_N"/>
</dbReference>
<dbReference type="InterPro" id="IPR001537">
    <property type="entry name" value="SpoU_MeTrfase"/>
</dbReference>
<proteinExistence type="predicted"/>
<dbReference type="Gene3D" id="3.40.1280.10">
    <property type="match status" value="1"/>
</dbReference>
<keyword evidence="4" id="KW-0694">RNA-binding</keyword>
<dbReference type="InterPro" id="IPR029028">
    <property type="entry name" value="Alpha/beta_knot_MTases"/>
</dbReference>
<dbReference type="PANTHER" id="PTHR12029">
    <property type="entry name" value="RNA METHYLTRANSFERASE"/>
    <property type="match status" value="1"/>
</dbReference>
<dbReference type="FunFam" id="3.40.1280.10:FF:000010">
    <property type="entry name" value="probable methyltransferase TARBP1"/>
    <property type="match status" value="1"/>
</dbReference>
<comment type="function">
    <text evidence="7">S-adenosyl-L-methionine-dependent 2'-O-ribose methyltransferase that catalyzes the formation of 2'-O-methylguanosine at position 18 (Gm18) in a subset of tRNA. Selectively mediates Gm18 methylation of tRNAGln-TTG/CTG and tRNASer-TGA/GCT. Gm18 modification can enhance the stability of modified tRNAs.</text>
</comment>
<dbReference type="CDD" id="cd18091">
    <property type="entry name" value="SpoU-like_TRM3-like"/>
    <property type="match status" value="1"/>
</dbReference>
<feature type="compositionally biased region" description="Basic and acidic residues" evidence="11">
    <location>
        <begin position="17"/>
        <end position="26"/>
    </location>
</feature>
<evidence type="ECO:0000256" key="8">
    <source>
        <dbReference type="ARBA" id="ARBA00093594"/>
    </source>
</evidence>
<dbReference type="InterPro" id="IPR018609">
    <property type="entry name" value="Bud13"/>
</dbReference>
<feature type="compositionally biased region" description="Acidic residues" evidence="11">
    <location>
        <begin position="58"/>
        <end position="76"/>
    </location>
</feature>
<evidence type="ECO:0000256" key="7">
    <source>
        <dbReference type="ARBA" id="ARBA00093361"/>
    </source>
</evidence>
<feature type="compositionally biased region" description="Polar residues" evidence="11">
    <location>
        <begin position="104"/>
        <end position="113"/>
    </location>
</feature>
<dbReference type="GO" id="GO:0003723">
    <property type="term" value="F:RNA binding"/>
    <property type="evidence" value="ECO:0007669"/>
    <property type="project" value="UniProtKB-KW"/>
</dbReference>
<evidence type="ECO:0000256" key="11">
    <source>
        <dbReference type="SAM" id="MobiDB-lite"/>
    </source>
</evidence>
<reference evidence="14" key="1">
    <citation type="journal article" date="2019" name="Curr. Biol.">
        <title>Genome Sequence of Striga asiatica Provides Insight into the Evolution of Plant Parasitism.</title>
        <authorList>
            <person name="Yoshida S."/>
            <person name="Kim S."/>
            <person name="Wafula E.K."/>
            <person name="Tanskanen J."/>
            <person name="Kim Y.M."/>
            <person name="Honaas L."/>
            <person name="Yang Z."/>
            <person name="Spallek T."/>
            <person name="Conn C.E."/>
            <person name="Ichihashi Y."/>
            <person name="Cheong K."/>
            <person name="Cui S."/>
            <person name="Der J.P."/>
            <person name="Gundlach H."/>
            <person name="Jiao Y."/>
            <person name="Hori C."/>
            <person name="Ishida J.K."/>
            <person name="Kasahara H."/>
            <person name="Kiba T."/>
            <person name="Kim M.S."/>
            <person name="Koo N."/>
            <person name="Laohavisit A."/>
            <person name="Lee Y.H."/>
            <person name="Lumba S."/>
            <person name="McCourt P."/>
            <person name="Mortimer J.C."/>
            <person name="Mutuku J.M."/>
            <person name="Nomura T."/>
            <person name="Sasaki-Sekimoto Y."/>
            <person name="Seto Y."/>
            <person name="Wang Y."/>
            <person name="Wakatake T."/>
            <person name="Sakakibara H."/>
            <person name="Demura T."/>
            <person name="Yamaguchi S."/>
            <person name="Yoneyama K."/>
            <person name="Manabe R.I."/>
            <person name="Nelson D.C."/>
            <person name="Schulman A.H."/>
            <person name="Timko M.P."/>
            <person name="dePamphilis C.W."/>
            <person name="Choi D."/>
            <person name="Shirasu K."/>
        </authorList>
    </citation>
    <scope>NUCLEOTIDE SEQUENCE [LARGE SCALE GENOMIC DNA]</scope>
    <source>
        <strain evidence="14">cv. UVA1</strain>
    </source>
</reference>
<evidence type="ECO:0000256" key="10">
    <source>
        <dbReference type="ARBA" id="ARBA00093656"/>
    </source>
</evidence>
<evidence type="ECO:0000256" key="9">
    <source>
        <dbReference type="ARBA" id="ARBA00093636"/>
    </source>
</evidence>
<feature type="region of interest" description="Disordered" evidence="11">
    <location>
        <begin position="17"/>
        <end position="250"/>
    </location>
</feature>
<dbReference type="InterPro" id="IPR044748">
    <property type="entry name" value="Trm3/TARBP1_C"/>
</dbReference>
<keyword evidence="1 13" id="KW-0489">Methyltransferase</keyword>
<accession>A0A5A7PS32</accession>
<feature type="compositionally biased region" description="Basic and acidic residues" evidence="11">
    <location>
        <begin position="273"/>
        <end position="304"/>
    </location>
</feature>
<dbReference type="EMBL" id="BKCP01004961">
    <property type="protein sequence ID" value="GER35441.1"/>
    <property type="molecule type" value="Genomic_DNA"/>
</dbReference>
<dbReference type="Pfam" id="PF09736">
    <property type="entry name" value="Bud13"/>
    <property type="match status" value="1"/>
</dbReference>
<evidence type="ECO:0000256" key="1">
    <source>
        <dbReference type="ARBA" id="ARBA00022603"/>
    </source>
</evidence>
<dbReference type="InterPro" id="IPR045330">
    <property type="entry name" value="TRM3/TARBP1"/>
</dbReference>
<feature type="compositionally biased region" description="Basic and acidic residues" evidence="11">
    <location>
        <begin position="77"/>
        <end position="88"/>
    </location>
</feature>
<keyword evidence="14" id="KW-1185">Reference proteome</keyword>
<dbReference type="SUPFAM" id="SSF75217">
    <property type="entry name" value="alpha/beta knot"/>
    <property type="match status" value="1"/>
</dbReference>
<comment type="caution">
    <text evidence="13">The sequence shown here is derived from an EMBL/GenBank/DDBJ whole genome shotgun (WGS) entry which is preliminary data.</text>
</comment>
<evidence type="ECO:0000256" key="5">
    <source>
        <dbReference type="ARBA" id="ARBA00022990"/>
    </source>
</evidence>
<evidence type="ECO:0000256" key="4">
    <source>
        <dbReference type="ARBA" id="ARBA00022884"/>
    </source>
</evidence>
<keyword evidence="3" id="KW-0949">S-adenosyl-L-methionine</keyword>
<comment type="catalytic activity">
    <reaction evidence="6">
        <text>guanosine(18) in tRNA + S-adenosyl-L-methionine = 2'-O-methylguanosine(18) in tRNA + S-adenosyl-L-homocysteine + H(+)</text>
        <dbReference type="Rhea" id="RHEA:20077"/>
        <dbReference type="Rhea" id="RHEA-COMP:10190"/>
        <dbReference type="Rhea" id="RHEA-COMP:10192"/>
        <dbReference type="ChEBI" id="CHEBI:15378"/>
        <dbReference type="ChEBI" id="CHEBI:57856"/>
        <dbReference type="ChEBI" id="CHEBI:59789"/>
        <dbReference type="ChEBI" id="CHEBI:74269"/>
        <dbReference type="ChEBI" id="CHEBI:74445"/>
        <dbReference type="EC" id="2.1.1.34"/>
    </reaction>
    <physiologicalReaction direction="left-to-right" evidence="6">
        <dbReference type="Rhea" id="RHEA:20078"/>
    </physiologicalReaction>
</comment>